<dbReference type="SUPFAM" id="SSF102588">
    <property type="entry name" value="LmbE-like"/>
    <property type="match status" value="1"/>
</dbReference>
<dbReference type="PANTHER" id="PTHR12993:SF11">
    <property type="entry name" value="N-ACETYLGLUCOSAMINYL-PHOSPHATIDYLINOSITOL DE-N-ACETYLASE"/>
    <property type="match status" value="1"/>
</dbReference>
<dbReference type="InterPro" id="IPR024078">
    <property type="entry name" value="LmbE-like_dom_sf"/>
</dbReference>
<comment type="caution">
    <text evidence="2">The sequence shown here is derived from an EMBL/GenBank/DDBJ whole genome shotgun (WGS) entry which is preliminary data.</text>
</comment>
<dbReference type="InterPro" id="IPR003737">
    <property type="entry name" value="GlcNAc_PI_deacetylase-related"/>
</dbReference>
<reference evidence="3" key="1">
    <citation type="journal article" date="2019" name="Int. J. Syst. Evol. Microbiol.">
        <title>The Global Catalogue of Microorganisms (GCM) 10K type strain sequencing project: providing services to taxonomists for standard genome sequencing and annotation.</title>
        <authorList>
            <consortium name="The Broad Institute Genomics Platform"/>
            <consortium name="The Broad Institute Genome Sequencing Center for Infectious Disease"/>
            <person name="Wu L."/>
            <person name="Ma J."/>
        </authorList>
    </citation>
    <scope>NUCLEOTIDE SEQUENCE [LARGE SCALE GENOMIC DNA]</scope>
    <source>
        <strain evidence="3">CCUG 64793</strain>
    </source>
</reference>
<dbReference type="GO" id="GO:0016787">
    <property type="term" value="F:hydrolase activity"/>
    <property type="evidence" value="ECO:0007669"/>
    <property type="project" value="UniProtKB-KW"/>
</dbReference>
<keyword evidence="3" id="KW-1185">Reference proteome</keyword>
<feature type="signal peptide" evidence="1">
    <location>
        <begin position="1"/>
        <end position="20"/>
    </location>
</feature>
<keyword evidence="1" id="KW-0732">Signal</keyword>
<dbReference type="Pfam" id="PF02585">
    <property type="entry name" value="PIG-L"/>
    <property type="match status" value="1"/>
</dbReference>
<dbReference type="EMBL" id="JBHTLI010000001">
    <property type="protein sequence ID" value="MFD1096066.1"/>
    <property type="molecule type" value="Genomic_DNA"/>
</dbReference>
<evidence type="ECO:0000313" key="3">
    <source>
        <dbReference type="Proteomes" id="UP001597131"/>
    </source>
</evidence>
<feature type="chain" id="PRO_5045457977" evidence="1">
    <location>
        <begin position="21"/>
        <end position="829"/>
    </location>
</feature>
<dbReference type="Proteomes" id="UP001597131">
    <property type="component" value="Unassembled WGS sequence"/>
</dbReference>
<name>A0ABW3NUN6_9FLAO</name>
<evidence type="ECO:0000256" key="1">
    <source>
        <dbReference type="SAM" id="SignalP"/>
    </source>
</evidence>
<evidence type="ECO:0000313" key="2">
    <source>
        <dbReference type="EMBL" id="MFD1096066.1"/>
    </source>
</evidence>
<dbReference type="PANTHER" id="PTHR12993">
    <property type="entry name" value="N-ACETYLGLUCOSAMINYL-PHOSPHATIDYLINOSITOL DE-N-ACETYLASE-RELATED"/>
    <property type="match status" value="1"/>
</dbReference>
<dbReference type="Gene3D" id="3.40.50.10320">
    <property type="entry name" value="LmbE-like"/>
    <property type="match status" value="1"/>
</dbReference>
<dbReference type="EC" id="3.5.1.-" evidence="2"/>
<gene>
    <name evidence="2" type="ORF">ACFQ3Q_09930</name>
</gene>
<accession>A0ABW3NUN6</accession>
<organism evidence="2 3">
    <name type="scientific">Salegentibacter chungangensis</name>
    <dbReference type="NCBI Taxonomy" id="1335724"/>
    <lineage>
        <taxon>Bacteria</taxon>
        <taxon>Pseudomonadati</taxon>
        <taxon>Bacteroidota</taxon>
        <taxon>Flavobacteriia</taxon>
        <taxon>Flavobacteriales</taxon>
        <taxon>Flavobacteriaceae</taxon>
        <taxon>Salegentibacter</taxon>
    </lineage>
</organism>
<dbReference type="SUPFAM" id="SSF52317">
    <property type="entry name" value="Class I glutamine amidotransferase-like"/>
    <property type="match status" value="1"/>
</dbReference>
<dbReference type="InterPro" id="IPR029062">
    <property type="entry name" value="Class_I_gatase-like"/>
</dbReference>
<keyword evidence="2" id="KW-0378">Hydrolase</keyword>
<proteinExistence type="predicted"/>
<sequence length="829" mass="93262">MRKLSFFLALLFSISLNAQAPEKLSSSDIYQKIKKLNFLGTVLYIAAHPDDENTRLISYFSNEVNARTGYLSITRGDGGQNLIGPEIREQLGIIRTQELLAARKIDGGEQFFTRANDFGYSKTPSETLRIWNKDKVLSDVVRVIRKFRPDVIINRFDHRTPGTTHGHHTSSAILSVEAFDLAGNKNAFKEQLTTTQTWQPERLFFNTSPWFYGGQEAFDQADKSNFMEFDTGVYFPLKGLSNPEIASISRSQHRSQGFGSSGSRGSQMEYLELINGNMPQTDEGIFAGIDTSWSRVKGGEKIGKILAEVEKDFDFTDPQASIPKLTVAYQLIKDLDNDHWRSIKTKEIKSIIQACAGLYLEAVAETSYATPGALIPVQLEAINRSDADIRLLEIQLSPNDSHIEPNVSLKNNIGWANAITLKIPKNSLFTSPYWLKKEHSIGMYQVEDNSLISQAETPEYTRATFRLKINETEIPFEKRIVHKYTDPVKGETYQPFEIVPAVSVEFTEDMLIFDNEDPKTVSVKVISAKDSIEGTLSLKAEGNWKIEPLSTKFNIPKKGGAASLQFLITPPSRQSEVTLKPEVMIGEKSYSDKLVRIEYPHFPTQTLVMPSGLKMAKLDIEKHGEQIGYIEGAGDIVPESLEQIGYNVTKLSPQDITAEILSKFDAVVIGIRAYNTVEELKFKQSELFSYVENGGTLITQYNTSRGLVTDRLSPFELKLSRDRVTEENAEVTFLAPQHPLLNYPNKITKKDFDGWVQERGLYFPDEWSEEFTPILSMHDQGESPKQGSLLVAKYGKGYYIYTGLSFFREFPAGVPGAYRLFANMISIGK</sequence>
<protein>
    <submittedName>
        <fullName evidence="2">PIG-L family deacetylase</fullName>
        <ecNumber evidence="2">3.5.1.-</ecNumber>
    </submittedName>
</protein>
<dbReference type="RefSeq" id="WP_380745290.1">
    <property type="nucleotide sequence ID" value="NZ_JBHTLI010000001.1"/>
</dbReference>